<feature type="chain" id="PRO_5008629049" description="AttH domain-containing protein" evidence="1">
    <location>
        <begin position="20"/>
        <end position="353"/>
    </location>
</feature>
<reference evidence="4 5" key="1">
    <citation type="submission" date="2013-07" db="EMBL/GenBank/DDBJ databases">
        <title>The Genome Sequence of Kwoniella mangroviensis CBS10435.</title>
        <authorList>
            <consortium name="The Broad Institute Genome Sequencing Platform"/>
            <person name="Cuomo C."/>
            <person name="Litvintseva A."/>
            <person name="Chen Y."/>
            <person name="Heitman J."/>
            <person name="Sun S."/>
            <person name="Springer D."/>
            <person name="Dromer F."/>
            <person name="Young S.K."/>
            <person name="Zeng Q."/>
            <person name="Gargeya S."/>
            <person name="Fitzgerald M."/>
            <person name="Abouelleil A."/>
            <person name="Alvarado L."/>
            <person name="Berlin A.M."/>
            <person name="Chapman S.B."/>
            <person name="Dewar J."/>
            <person name="Goldberg J."/>
            <person name="Griggs A."/>
            <person name="Gujja S."/>
            <person name="Hansen M."/>
            <person name="Howarth C."/>
            <person name="Imamovic A."/>
            <person name="Larimer J."/>
            <person name="McCowan C."/>
            <person name="Murphy C."/>
            <person name="Pearson M."/>
            <person name="Priest M."/>
            <person name="Roberts A."/>
            <person name="Saif S."/>
            <person name="Shea T."/>
            <person name="Sykes S."/>
            <person name="Wortman J."/>
            <person name="Nusbaum C."/>
            <person name="Birren B."/>
        </authorList>
    </citation>
    <scope>NUCLEOTIDE SEQUENCE [LARGE SCALE GENOMIC DNA]</scope>
    <source>
        <strain evidence="4 5">CBS 10435</strain>
    </source>
</reference>
<dbReference type="Proteomes" id="UP000092583">
    <property type="component" value="Unassembled WGS sequence"/>
</dbReference>
<evidence type="ECO:0000313" key="4">
    <source>
        <dbReference type="EMBL" id="OCF60023.1"/>
    </source>
</evidence>
<protein>
    <recommendedName>
        <fullName evidence="6">AttH domain-containing protein</fullName>
    </recommendedName>
</protein>
<evidence type="ECO:0000313" key="5">
    <source>
        <dbReference type="Proteomes" id="UP000092583"/>
    </source>
</evidence>
<dbReference type="Pfam" id="PF25581">
    <property type="entry name" value="AsqO_C"/>
    <property type="match status" value="1"/>
</dbReference>
<dbReference type="InterPro" id="IPR057722">
    <property type="entry name" value="AsqO/PenF-like_C"/>
</dbReference>
<evidence type="ECO:0000259" key="2">
    <source>
        <dbReference type="Pfam" id="PF24137"/>
    </source>
</evidence>
<feature type="signal peptide" evidence="1">
    <location>
        <begin position="1"/>
        <end position="19"/>
    </location>
</feature>
<accession>A0A1B9IWX4</accession>
<sequence>MLLSILFLPLVLLPFTIHARPPRNYILPNSVNSTVQVDTTVGCEAYDRPYIPSQNATTYEWWYFDAVSADGLSSVVLIPFSGPIVGSHYPQFLLQVVTPEGEIFNQLIEYGPKGIMYVSTKGDGSSGVIGDGDSVWIGKPDLGKYDLKVDLERYNVSGTVTLISAADPFVFCDEIGPEASTSGFWFLNWINLMGDAVAVVDLKNWGPVHFNQYIHHWYWGHGRAGDYSVVWYKMVTYFGMIKSGAWVSKDGQTVVSACVEDNSVDVIPFGNNVTIPPNRPNNTDNIEGFNITINGGGREGESYVFVFEDNVWTPGYAGTDARWIGNFTGGKIGEEWDSGVGVTEQMGPFVGPS</sequence>
<name>A0A1B9IWX4_9TREE</name>
<evidence type="ECO:0000256" key="1">
    <source>
        <dbReference type="SAM" id="SignalP"/>
    </source>
</evidence>
<gene>
    <name evidence="4" type="ORF">L486_02696</name>
</gene>
<organism evidence="4 5">
    <name type="scientific">Kwoniella mangroviensis CBS 10435</name>
    <dbReference type="NCBI Taxonomy" id="1331196"/>
    <lineage>
        <taxon>Eukaryota</taxon>
        <taxon>Fungi</taxon>
        <taxon>Dikarya</taxon>
        <taxon>Basidiomycota</taxon>
        <taxon>Agaricomycotina</taxon>
        <taxon>Tremellomycetes</taxon>
        <taxon>Tremellales</taxon>
        <taxon>Cryptococcaceae</taxon>
        <taxon>Kwoniella</taxon>
    </lineage>
</organism>
<evidence type="ECO:0008006" key="6">
    <source>
        <dbReference type="Google" id="ProtNLM"/>
    </source>
</evidence>
<dbReference type="EMBL" id="KI669460">
    <property type="protein sequence ID" value="OCF60023.1"/>
    <property type="molecule type" value="Genomic_DNA"/>
</dbReference>
<proteinExistence type="predicted"/>
<dbReference type="Pfam" id="PF24137">
    <property type="entry name" value="DA_N"/>
    <property type="match status" value="1"/>
</dbReference>
<keyword evidence="1" id="KW-0732">Signal</keyword>
<dbReference type="AlphaFoldDB" id="A0A1B9IWX4"/>
<dbReference type="OrthoDB" id="5344254at2759"/>
<dbReference type="SUPFAM" id="SSF159245">
    <property type="entry name" value="AttH-like"/>
    <property type="match status" value="1"/>
</dbReference>
<keyword evidence="5" id="KW-1185">Reference proteome</keyword>
<evidence type="ECO:0000259" key="3">
    <source>
        <dbReference type="Pfam" id="PF25581"/>
    </source>
</evidence>
<dbReference type="InterPro" id="IPR056402">
    <property type="entry name" value="DA_N"/>
</dbReference>
<feature type="domain" description="Diels-Alderase N-terminal" evidence="2">
    <location>
        <begin position="32"/>
        <end position="203"/>
    </location>
</feature>
<feature type="domain" description="AsqO/PenF-like C-terminal" evidence="3">
    <location>
        <begin position="212"/>
        <end position="346"/>
    </location>
</feature>
<dbReference type="STRING" id="1331196.A0A1B9IWX4"/>
<reference evidence="5" key="2">
    <citation type="submission" date="2013-12" db="EMBL/GenBank/DDBJ databases">
        <title>Evolution of pathogenesis and genome organization in the Tremellales.</title>
        <authorList>
            <person name="Cuomo C."/>
            <person name="Litvintseva A."/>
            <person name="Heitman J."/>
            <person name="Chen Y."/>
            <person name="Sun S."/>
            <person name="Springer D."/>
            <person name="Dromer F."/>
            <person name="Young S."/>
            <person name="Zeng Q."/>
            <person name="Chapman S."/>
            <person name="Gujja S."/>
            <person name="Saif S."/>
            <person name="Birren B."/>
        </authorList>
    </citation>
    <scope>NUCLEOTIDE SEQUENCE [LARGE SCALE GENOMIC DNA]</scope>
    <source>
        <strain evidence="5">CBS 10435</strain>
    </source>
</reference>